<keyword evidence="11 14" id="KW-0472">Membrane</keyword>
<gene>
    <name evidence="20" type="ORF">COA17_13810</name>
</gene>
<keyword evidence="6 14" id="KW-0812">Transmembrane</keyword>
<evidence type="ECO:0000256" key="14">
    <source>
        <dbReference type="PROSITE-ProRule" id="PRU01360"/>
    </source>
</evidence>
<dbReference type="Pfam" id="PF07715">
    <property type="entry name" value="Plug"/>
    <property type="match status" value="1"/>
</dbReference>
<evidence type="ECO:0000313" key="20">
    <source>
        <dbReference type="EMBL" id="PCG08146.1"/>
    </source>
</evidence>
<keyword evidence="10 15" id="KW-0798">TonB box</keyword>
<dbReference type="AlphaFoldDB" id="A0A2A4HUD8"/>
<dbReference type="InterPro" id="IPR036942">
    <property type="entry name" value="Beta-barrel_TonB_sf"/>
</dbReference>
<protein>
    <recommendedName>
        <fullName evidence="22">TonB-dependent siderophore receptor</fullName>
    </recommendedName>
</protein>
<evidence type="ECO:0000313" key="21">
    <source>
        <dbReference type="Proteomes" id="UP000218784"/>
    </source>
</evidence>
<dbReference type="Pfam" id="PF00593">
    <property type="entry name" value="TonB_dep_Rec_b-barrel"/>
    <property type="match status" value="1"/>
</dbReference>
<dbReference type="InterPro" id="IPR037066">
    <property type="entry name" value="Plug_dom_sf"/>
</dbReference>
<dbReference type="SUPFAM" id="SSF56935">
    <property type="entry name" value="Porins"/>
    <property type="match status" value="1"/>
</dbReference>
<reference evidence="20 21" key="1">
    <citation type="submission" date="2017-09" db="EMBL/GenBank/DDBJ databases">
        <title>Sphingomonas ginsenosidimutans KACC 14949, whole genome shotgun sequence.</title>
        <authorList>
            <person name="Feng G."/>
            <person name="Zhu H."/>
        </authorList>
    </citation>
    <scope>NUCLEOTIDE SEQUENCE [LARGE SCALE GENOMIC DNA]</scope>
    <source>
        <strain evidence="20 21">KACC 14949</strain>
    </source>
</reference>
<keyword evidence="12" id="KW-0675">Receptor</keyword>
<evidence type="ECO:0000256" key="6">
    <source>
        <dbReference type="ARBA" id="ARBA00022692"/>
    </source>
</evidence>
<dbReference type="Gene3D" id="3.55.50.30">
    <property type="match status" value="1"/>
</dbReference>
<keyword evidence="5" id="KW-0410">Iron transport</keyword>
<evidence type="ECO:0000256" key="15">
    <source>
        <dbReference type="RuleBase" id="RU003357"/>
    </source>
</evidence>
<dbReference type="InterPro" id="IPR010105">
    <property type="entry name" value="TonB_sidphr_rcpt"/>
</dbReference>
<keyword evidence="4 14" id="KW-1134">Transmembrane beta strand</keyword>
<accession>A0A2A4HUD8</accession>
<keyword evidence="9" id="KW-0406">Ion transport</keyword>
<comment type="similarity">
    <text evidence="2 14 15">Belongs to the TonB-dependent receptor family.</text>
</comment>
<dbReference type="CDD" id="cd01347">
    <property type="entry name" value="ligand_gated_channel"/>
    <property type="match status" value="1"/>
</dbReference>
<dbReference type="Gene3D" id="2.170.130.10">
    <property type="entry name" value="TonB-dependent receptor, plug domain"/>
    <property type="match status" value="1"/>
</dbReference>
<feature type="signal peptide" evidence="17">
    <location>
        <begin position="1"/>
        <end position="32"/>
    </location>
</feature>
<evidence type="ECO:0000256" key="9">
    <source>
        <dbReference type="ARBA" id="ARBA00023065"/>
    </source>
</evidence>
<evidence type="ECO:0000259" key="18">
    <source>
        <dbReference type="Pfam" id="PF00593"/>
    </source>
</evidence>
<keyword evidence="7 17" id="KW-0732">Signal</keyword>
<dbReference type="PANTHER" id="PTHR32552">
    <property type="entry name" value="FERRICHROME IRON RECEPTOR-RELATED"/>
    <property type="match status" value="1"/>
</dbReference>
<evidence type="ECO:0000256" key="3">
    <source>
        <dbReference type="ARBA" id="ARBA00022448"/>
    </source>
</evidence>
<evidence type="ECO:0000256" key="12">
    <source>
        <dbReference type="ARBA" id="ARBA00023170"/>
    </source>
</evidence>
<feature type="domain" description="TonB-dependent receptor plug" evidence="19">
    <location>
        <begin position="137"/>
        <end position="238"/>
    </location>
</feature>
<evidence type="ECO:0000256" key="16">
    <source>
        <dbReference type="SAM" id="MobiDB-lite"/>
    </source>
</evidence>
<evidence type="ECO:0000256" key="7">
    <source>
        <dbReference type="ARBA" id="ARBA00022729"/>
    </source>
</evidence>
<keyword evidence="13 14" id="KW-0998">Cell outer membrane</keyword>
<keyword evidence="8" id="KW-0408">Iron</keyword>
<sequence length="772" mass="82336">MTWGELNMGTRHYAAASLLALVAATAPGVASAQDRVVSQPALPLSEALQRIAAEWGKPLNIDPDAVRGITARPVVNARSERDAVAQATRGLPVAVEVSDTGAISILNDVIVTAQPNEAENSVLVRGATSSSRTGQSLREQPRNTQVISSKLLERQQAQTIAEALANAGGVVVNTATVQGGVSYSVRGFDSNGAVNGLPSVSSSSFAAGTTQSLVNIERIEVLKGPDAILLGGDNLGGTINIVTKKPNANERLYASMDTGSFGLVRGTIDANRALTDDNRLSARIIATAATADRNFGGYRGNEDYLFAPSLRYKNATTDIIVSAVAGTQYFGMVPYTVLNKATKTPYDVAWDRPLVGGKGQFVRNGTTQINAEVTQKLTDWLTVVLRGQHQNATFALSQYSPFAVLNNSGLLLVSRSGVRQTSTTDAVDGFARIAFDTGPVSHKIVVGATNVKSDTDAIYAANGGMFPYNFLTPSGTLPPLASIYSERSTVIGKQRGYYGQYLVGFGPIHLMAAVRRNVTDFTSIVARFGASSTHAATTVPNFGAVVDITDKLSVFGTVAYGYTPTFSLNAAGNKLPDIRSRNAETGVKWDLFDKRVLINASYFSIRQSNLLDRDPANPRFSIALPGQLGEGVDLNISGTPVTALTVSAAFTRTDYKFLQPTPTIGNTLNGQPRDVYNFYASYERKIGDDMRAGLGGGVAGRSSSAIDRLNTYRIAGAALANLNGFLSIGDLDINIGVRNLFDRKSYAPTRFDSYIPLGEPRSWRLTVGYRFF</sequence>
<evidence type="ECO:0000256" key="1">
    <source>
        <dbReference type="ARBA" id="ARBA00004571"/>
    </source>
</evidence>
<proteinExistence type="inferred from homology"/>
<evidence type="ECO:0008006" key="22">
    <source>
        <dbReference type="Google" id="ProtNLM"/>
    </source>
</evidence>
<dbReference type="GO" id="GO:0015344">
    <property type="term" value="F:siderophore uptake transmembrane transporter activity"/>
    <property type="evidence" value="ECO:0007669"/>
    <property type="project" value="TreeGrafter"/>
</dbReference>
<evidence type="ECO:0000256" key="4">
    <source>
        <dbReference type="ARBA" id="ARBA00022452"/>
    </source>
</evidence>
<feature type="region of interest" description="Disordered" evidence="16">
    <location>
        <begin position="123"/>
        <end position="142"/>
    </location>
</feature>
<dbReference type="Gene3D" id="2.40.170.20">
    <property type="entry name" value="TonB-dependent receptor, beta-barrel domain"/>
    <property type="match status" value="1"/>
</dbReference>
<keyword evidence="21" id="KW-1185">Reference proteome</keyword>
<name>A0A2A4HUD8_9SPHN</name>
<dbReference type="InterPro" id="IPR000531">
    <property type="entry name" value="Beta-barrel_TonB"/>
</dbReference>
<dbReference type="GO" id="GO:0015891">
    <property type="term" value="P:siderophore transport"/>
    <property type="evidence" value="ECO:0007669"/>
    <property type="project" value="InterPro"/>
</dbReference>
<feature type="compositionally biased region" description="Polar residues" evidence="16">
    <location>
        <begin position="127"/>
        <end position="142"/>
    </location>
</feature>
<dbReference type="InterPro" id="IPR039426">
    <property type="entry name" value="TonB-dep_rcpt-like"/>
</dbReference>
<feature type="domain" description="TonB-dependent receptor-like beta-barrel" evidence="18">
    <location>
        <begin position="327"/>
        <end position="740"/>
    </location>
</feature>
<evidence type="ECO:0000256" key="13">
    <source>
        <dbReference type="ARBA" id="ARBA00023237"/>
    </source>
</evidence>
<dbReference type="Proteomes" id="UP000218784">
    <property type="component" value="Unassembled WGS sequence"/>
</dbReference>
<comment type="caution">
    <text evidence="20">The sequence shown here is derived from an EMBL/GenBank/DDBJ whole genome shotgun (WGS) entry which is preliminary data.</text>
</comment>
<comment type="subcellular location">
    <subcellularLocation>
        <location evidence="1 14">Cell outer membrane</location>
        <topology evidence="1 14">Multi-pass membrane protein</topology>
    </subcellularLocation>
</comment>
<dbReference type="PANTHER" id="PTHR32552:SF68">
    <property type="entry name" value="FERRICHROME OUTER MEMBRANE TRANSPORTER_PHAGE RECEPTOR"/>
    <property type="match status" value="1"/>
</dbReference>
<keyword evidence="3 14" id="KW-0813">Transport</keyword>
<evidence type="ECO:0000256" key="8">
    <source>
        <dbReference type="ARBA" id="ARBA00023004"/>
    </source>
</evidence>
<dbReference type="GO" id="GO:0038023">
    <property type="term" value="F:signaling receptor activity"/>
    <property type="evidence" value="ECO:0007669"/>
    <property type="project" value="InterPro"/>
</dbReference>
<feature type="chain" id="PRO_5012359137" description="TonB-dependent siderophore receptor" evidence="17">
    <location>
        <begin position="33"/>
        <end position="772"/>
    </location>
</feature>
<dbReference type="NCBIfam" id="TIGR01783">
    <property type="entry name" value="TonB-siderophor"/>
    <property type="match status" value="1"/>
</dbReference>
<evidence type="ECO:0000256" key="10">
    <source>
        <dbReference type="ARBA" id="ARBA00023077"/>
    </source>
</evidence>
<evidence type="ECO:0000256" key="11">
    <source>
        <dbReference type="ARBA" id="ARBA00023136"/>
    </source>
</evidence>
<organism evidence="20 21">
    <name type="scientific">Sphingomonas ginsenosidimutans</name>
    <dbReference type="NCBI Taxonomy" id="862134"/>
    <lineage>
        <taxon>Bacteria</taxon>
        <taxon>Pseudomonadati</taxon>
        <taxon>Pseudomonadota</taxon>
        <taxon>Alphaproteobacteria</taxon>
        <taxon>Sphingomonadales</taxon>
        <taxon>Sphingomonadaceae</taxon>
        <taxon>Sphingomonas</taxon>
    </lineage>
</organism>
<dbReference type="EMBL" id="NWVD01000007">
    <property type="protein sequence ID" value="PCG08146.1"/>
    <property type="molecule type" value="Genomic_DNA"/>
</dbReference>
<evidence type="ECO:0000256" key="5">
    <source>
        <dbReference type="ARBA" id="ARBA00022496"/>
    </source>
</evidence>
<evidence type="ECO:0000256" key="2">
    <source>
        <dbReference type="ARBA" id="ARBA00009810"/>
    </source>
</evidence>
<evidence type="ECO:0000259" key="19">
    <source>
        <dbReference type="Pfam" id="PF07715"/>
    </source>
</evidence>
<dbReference type="GO" id="GO:0009279">
    <property type="term" value="C:cell outer membrane"/>
    <property type="evidence" value="ECO:0007669"/>
    <property type="project" value="UniProtKB-SubCell"/>
</dbReference>
<evidence type="ECO:0000256" key="17">
    <source>
        <dbReference type="SAM" id="SignalP"/>
    </source>
</evidence>
<dbReference type="PROSITE" id="PS52016">
    <property type="entry name" value="TONB_DEPENDENT_REC_3"/>
    <property type="match status" value="1"/>
</dbReference>
<dbReference type="InterPro" id="IPR012910">
    <property type="entry name" value="Plug_dom"/>
</dbReference>